<proteinExistence type="predicted"/>
<dbReference type="EMBL" id="NKXS01004278">
    <property type="protein sequence ID" value="PIN06924.1"/>
    <property type="molecule type" value="Genomic_DNA"/>
</dbReference>
<feature type="transmembrane region" description="Helical" evidence="1">
    <location>
        <begin position="9"/>
        <end position="27"/>
    </location>
</feature>
<dbReference type="AlphaFoldDB" id="A0A2G9GNP9"/>
<sequence>MDYYCNRKIFIIYIFLFILLSVIISFACPSPSLDQNLKTTSELIHTSQMKKTPVFLNGNGKGLYRRSSRMKRKNTKNLSNTRPFYAMLPKGYVPPSGSSPCHNAYPNSVAFFCGFSGQRYQP</sequence>
<name>A0A2G9GNP9_9LAMI</name>
<dbReference type="OrthoDB" id="1914101at2759"/>
<reference evidence="3" key="1">
    <citation type="journal article" date="2018" name="Gigascience">
        <title>Genome assembly of the Pink Ipe (Handroanthus impetiginosus, Bignoniaceae), a highly valued, ecologically keystone Neotropical timber forest tree.</title>
        <authorList>
            <person name="Silva-Junior O.B."/>
            <person name="Grattapaglia D."/>
            <person name="Novaes E."/>
            <person name="Collevatti R.G."/>
        </authorList>
    </citation>
    <scope>NUCLEOTIDE SEQUENCE [LARGE SCALE GENOMIC DNA]</scope>
    <source>
        <strain evidence="3">cv. UFG-1</strain>
    </source>
</reference>
<evidence type="ECO:0000313" key="3">
    <source>
        <dbReference type="Proteomes" id="UP000231279"/>
    </source>
</evidence>
<dbReference type="Proteomes" id="UP000231279">
    <property type="component" value="Unassembled WGS sequence"/>
</dbReference>
<evidence type="ECO:0008006" key="4">
    <source>
        <dbReference type="Google" id="ProtNLM"/>
    </source>
</evidence>
<gene>
    <name evidence="2" type="ORF">CDL12_20519</name>
</gene>
<keyword evidence="1" id="KW-0812">Transmembrane</keyword>
<keyword evidence="3" id="KW-1185">Reference proteome</keyword>
<dbReference type="PROSITE" id="PS51257">
    <property type="entry name" value="PROKAR_LIPOPROTEIN"/>
    <property type="match status" value="1"/>
</dbReference>
<organism evidence="2 3">
    <name type="scientific">Handroanthus impetiginosus</name>
    <dbReference type="NCBI Taxonomy" id="429701"/>
    <lineage>
        <taxon>Eukaryota</taxon>
        <taxon>Viridiplantae</taxon>
        <taxon>Streptophyta</taxon>
        <taxon>Embryophyta</taxon>
        <taxon>Tracheophyta</taxon>
        <taxon>Spermatophyta</taxon>
        <taxon>Magnoliopsida</taxon>
        <taxon>eudicotyledons</taxon>
        <taxon>Gunneridae</taxon>
        <taxon>Pentapetalae</taxon>
        <taxon>asterids</taxon>
        <taxon>lamiids</taxon>
        <taxon>Lamiales</taxon>
        <taxon>Bignoniaceae</taxon>
        <taxon>Crescentiina</taxon>
        <taxon>Tabebuia alliance</taxon>
        <taxon>Handroanthus</taxon>
    </lineage>
</organism>
<evidence type="ECO:0000256" key="1">
    <source>
        <dbReference type="SAM" id="Phobius"/>
    </source>
</evidence>
<accession>A0A2G9GNP9</accession>
<evidence type="ECO:0000313" key="2">
    <source>
        <dbReference type="EMBL" id="PIN06924.1"/>
    </source>
</evidence>
<keyword evidence="1" id="KW-0472">Membrane</keyword>
<keyword evidence="1" id="KW-1133">Transmembrane helix</keyword>
<protein>
    <recommendedName>
        <fullName evidence="4">Transmembrane protein</fullName>
    </recommendedName>
</protein>
<comment type="caution">
    <text evidence="2">The sequence shown here is derived from an EMBL/GenBank/DDBJ whole genome shotgun (WGS) entry which is preliminary data.</text>
</comment>